<organism evidence="1 2">
    <name type="scientific">Flavobacterium paronense</name>
    <dbReference type="NCBI Taxonomy" id="1392775"/>
    <lineage>
        <taxon>Bacteria</taxon>
        <taxon>Pseudomonadati</taxon>
        <taxon>Bacteroidota</taxon>
        <taxon>Flavobacteriia</taxon>
        <taxon>Flavobacteriales</taxon>
        <taxon>Flavobacteriaceae</taxon>
        <taxon>Flavobacterium</taxon>
    </lineage>
</organism>
<evidence type="ECO:0008006" key="3">
    <source>
        <dbReference type="Google" id="ProtNLM"/>
    </source>
</evidence>
<dbReference type="EMBL" id="JBHMFB010000019">
    <property type="protein sequence ID" value="MFB9090024.1"/>
    <property type="molecule type" value="Genomic_DNA"/>
</dbReference>
<comment type="caution">
    <text evidence="1">The sequence shown here is derived from an EMBL/GenBank/DDBJ whole genome shotgun (WGS) entry which is preliminary data.</text>
</comment>
<sequence length="647" mass="75686">MIDFDLFRLNCFLNDTQANDFKRIVISLVCELIFDNKNQEIKLDDCYKHIVNFHKLDIDKDYFTSIVTTYKSIEQIPLQNDIFIKLTSKKFGEINDRLKEHSIEVYIDKFLSKNNYPSNLLERIKSLLYQAVFENISSFSTENLSSLISAKIHNNFTNEEIEKFNEFLEEHNHDKNTAIYNVFLKATEFAIITSGKGVKEFSKDIFNGKKYCLDTNILFRLLGIGGYERQKTLIDLIKSCNHQGITFEYTSQTLSELKKTLSGSVKYLKVAEKKYDIVALGELTETDPQLFNEDFVLHYSKLRAKKEVNNPDQYELKLLSDFRTLEGQLGFGLTKGNINIVEKEKIKLSDYLFKSKKELPYGSRYTKTAANIDAYNILYVRNIRGVNNYNYIDVKSFYLTTDRTLNIVLSKDIGNIIPETILPSQLFILHHPYTSNGEHVDYELFLQFVKRRTTEFHLKGSEVLTYIDQIRKQTSSKSELRNILLVYADKRYEISNNHNVEERKVRPLKEIIDTIIDRKLEQGKADNSELTLIKENANKRIPIIYNYTKWTVRILDILLTILVIPLTILIVKNLTSDFKILVGATIVVEFVKFLITSKTRLWNYVWGKILKFSLKNSNYYKLTKDDNYLELGFEDFKKIDGEIWKKK</sequence>
<accession>A0ABV5GFW9</accession>
<dbReference type="Proteomes" id="UP001589576">
    <property type="component" value="Unassembled WGS sequence"/>
</dbReference>
<evidence type="ECO:0000313" key="1">
    <source>
        <dbReference type="EMBL" id="MFB9090024.1"/>
    </source>
</evidence>
<keyword evidence="2" id="KW-1185">Reference proteome</keyword>
<evidence type="ECO:0000313" key="2">
    <source>
        <dbReference type="Proteomes" id="UP001589576"/>
    </source>
</evidence>
<dbReference type="RefSeq" id="WP_290284412.1">
    <property type="nucleotide sequence ID" value="NZ_JAUFQN010000019.1"/>
</dbReference>
<gene>
    <name evidence="1" type="ORF">ACFFUU_10455</name>
</gene>
<protein>
    <recommendedName>
        <fullName evidence="3">PIN domain-containing protein</fullName>
    </recommendedName>
</protein>
<name>A0ABV5GFW9_9FLAO</name>
<reference evidence="1 2" key="1">
    <citation type="submission" date="2024-09" db="EMBL/GenBank/DDBJ databases">
        <authorList>
            <person name="Sun Q."/>
            <person name="Mori K."/>
        </authorList>
    </citation>
    <scope>NUCLEOTIDE SEQUENCE [LARGE SCALE GENOMIC DNA]</scope>
    <source>
        <strain evidence="1 2">CECT 8460</strain>
    </source>
</reference>
<proteinExistence type="predicted"/>